<evidence type="ECO:0000313" key="7">
    <source>
        <dbReference type="Proteomes" id="UP000649768"/>
    </source>
</evidence>
<dbReference type="InterPro" id="IPR036388">
    <property type="entry name" value="WH-like_DNA-bd_sf"/>
</dbReference>
<keyword evidence="3" id="KW-0238">DNA-binding</keyword>
<dbReference type="RefSeq" id="WP_192015630.1">
    <property type="nucleotide sequence ID" value="NZ_JACYTP010000004.1"/>
</dbReference>
<dbReference type="Pfam" id="PF03466">
    <property type="entry name" value="LysR_substrate"/>
    <property type="match status" value="1"/>
</dbReference>
<accession>A0ABR9BKJ7</accession>
<evidence type="ECO:0000256" key="1">
    <source>
        <dbReference type="ARBA" id="ARBA00009437"/>
    </source>
</evidence>
<proteinExistence type="inferred from homology"/>
<dbReference type="SUPFAM" id="SSF53850">
    <property type="entry name" value="Periplasmic binding protein-like II"/>
    <property type="match status" value="1"/>
</dbReference>
<dbReference type="SUPFAM" id="SSF46785">
    <property type="entry name" value="Winged helix' DNA-binding domain"/>
    <property type="match status" value="1"/>
</dbReference>
<keyword evidence="2" id="KW-0805">Transcription regulation</keyword>
<dbReference type="Gene3D" id="3.40.190.290">
    <property type="match status" value="1"/>
</dbReference>
<gene>
    <name evidence="6" type="ORF">IFO68_09255</name>
</gene>
<dbReference type="CDD" id="cd08422">
    <property type="entry name" value="PBP2_CrgA_like"/>
    <property type="match status" value="1"/>
</dbReference>
<sequence length="302" mass="32967">MNADLNAIRQFIKVADNQSFTVAATQLGITQSGISRAISRLEAQLGVKLLHRNTRSLSLTADGELFLFRVRPLISGLSDAQHEMRHHGNAPKGTLKVSAPSAFGRAILIPIVSELLESHPQLNIELVLTDRIVDIIDEGFDAVIRSGPVADARVIAKRLSSANWVTVASAKYLARRGVPKCIKELSQHNCLRVRLSSNGLINPWRFTDNGKPISMDVGGNLILDHGDPLVEAAVSGTGIVQLLTFFVRPYLADGRLQEVLSHNAPPPQPLTLLYPPSRQYSAKLTVFREALISHWGDQEAGT</sequence>
<dbReference type="Pfam" id="PF00126">
    <property type="entry name" value="HTH_1"/>
    <property type="match status" value="1"/>
</dbReference>
<dbReference type="PRINTS" id="PR00039">
    <property type="entry name" value="HTHLYSR"/>
</dbReference>
<comment type="caution">
    <text evidence="6">The sequence shown here is derived from an EMBL/GenBank/DDBJ whole genome shotgun (WGS) entry which is preliminary data.</text>
</comment>
<dbReference type="PROSITE" id="PS50931">
    <property type="entry name" value="HTH_LYSR"/>
    <property type="match status" value="1"/>
</dbReference>
<keyword evidence="7" id="KW-1185">Reference proteome</keyword>
<dbReference type="PANTHER" id="PTHR30537">
    <property type="entry name" value="HTH-TYPE TRANSCRIPTIONAL REGULATOR"/>
    <property type="match status" value="1"/>
</dbReference>
<evidence type="ECO:0000256" key="3">
    <source>
        <dbReference type="ARBA" id="ARBA00023125"/>
    </source>
</evidence>
<evidence type="ECO:0000313" key="6">
    <source>
        <dbReference type="EMBL" id="MBD8512876.1"/>
    </source>
</evidence>
<dbReference type="PANTHER" id="PTHR30537:SF5">
    <property type="entry name" value="HTH-TYPE TRANSCRIPTIONAL ACTIVATOR TTDR-RELATED"/>
    <property type="match status" value="1"/>
</dbReference>
<dbReference type="InterPro" id="IPR036390">
    <property type="entry name" value="WH_DNA-bd_sf"/>
</dbReference>
<feature type="domain" description="HTH lysR-type" evidence="5">
    <location>
        <begin position="1"/>
        <end position="60"/>
    </location>
</feature>
<name>A0ABR9BKJ7_9GAMM</name>
<reference evidence="6 7" key="1">
    <citation type="submission" date="2020-09" db="EMBL/GenBank/DDBJ databases">
        <title>Photobacterium sp. CAU 1568 isolated from sand of Sido Beach.</title>
        <authorList>
            <person name="Kim W."/>
        </authorList>
    </citation>
    <scope>NUCLEOTIDE SEQUENCE [LARGE SCALE GENOMIC DNA]</scope>
    <source>
        <strain evidence="6 7">CAU 1568</strain>
    </source>
</reference>
<protein>
    <submittedName>
        <fullName evidence="6">LysR family transcriptional regulator</fullName>
    </submittedName>
</protein>
<dbReference type="InterPro" id="IPR005119">
    <property type="entry name" value="LysR_subst-bd"/>
</dbReference>
<evidence type="ECO:0000256" key="2">
    <source>
        <dbReference type="ARBA" id="ARBA00023015"/>
    </source>
</evidence>
<dbReference type="Proteomes" id="UP000649768">
    <property type="component" value="Unassembled WGS sequence"/>
</dbReference>
<dbReference type="InterPro" id="IPR058163">
    <property type="entry name" value="LysR-type_TF_proteobact-type"/>
</dbReference>
<dbReference type="EMBL" id="JACYTP010000004">
    <property type="protein sequence ID" value="MBD8512876.1"/>
    <property type="molecule type" value="Genomic_DNA"/>
</dbReference>
<dbReference type="InterPro" id="IPR000847">
    <property type="entry name" value="LysR_HTH_N"/>
</dbReference>
<comment type="similarity">
    <text evidence="1">Belongs to the LysR transcriptional regulatory family.</text>
</comment>
<dbReference type="Gene3D" id="1.10.10.10">
    <property type="entry name" value="Winged helix-like DNA-binding domain superfamily/Winged helix DNA-binding domain"/>
    <property type="match status" value="1"/>
</dbReference>
<evidence type="ECO:0000259" key="5">
    <source>
        <dbReference type="PROSITE" id="PS50931"/>
    </source>
</evidence>
<keyword evidence="4" id="KW-0804">Transcription</keyword>
<organism evidence="6 7">
    <name type="scientific">Photobacterium arenosum</name>
    <dbReference type="NCBI Taxonomy" id="2774143"/>
    <lineage>
        <taxon>Bacteria</taxon>
        <taxon>Pseudomonadati</taxon>
        <taxon>Pseudomonadota</taxon>
        <taxon>Gammaproteobacteria</taxon>
        <taxon>Vibrionales</taxon>
        <taxon>Vibrionaceae</taxon>
        <taxon>Photobacterium</taxon>
    </lineage>
</organism>
<evidence type="ECO:0000256" key="4">
    <source>
        <dbReference type="ARBA" id="ARBA00023163"/>
    </source>
</evidence>